<feature type="region of interest" description="Disordered" evidence="6">
    <location>
        <begin position="342"/>
        <end position="394"/>
    </location>
</feature>
<dbReference type="EC" id="4.2.2.n1" evidence="2"/>
<evidence type="ECO:0000313" key="8">
    <source>
        <dbReference type="EMBL" id="BDI04871.1"/>
    </source>
</evidence>
<dbReference type="Gene3D" id="2.40.40.10">
    <property type="entry name" value="RlpA-like domain"/>
    <property type="match status" value="2"/>
</dbReference>
<dbReference type="Proteomes" id="UP001057498">
    <property type="component" value="Chromosome"/>
</dbReference>
<dbReference type="PANTHER" id="PTHR30124:SF0">
    <property type="entry name" value="MEMBRANE-BOUND LYTIC MUREIN TRANSGLYCOSYLASE A"/>
    <property type="match status" value="1"/>
</dbReference>
<comment type="catalytic activity">
    <reaction evidence="1">
        <text>Exolytic cleavage of the (1-&gt;4)-beta-glycosidic linkage between N-acetylmuramic acid (MurNAc) and N-acetylglucosamine (GlcNAc) residues in peptidoglycan, from either the reducing or the non-reducing ends of the peptidoglycan chains, with concomitant formation of a 1,6-anhydrobond in the MurNAc residue.</text>
        <dbReference type="EC" id="4.2.2.n1"/>
    </reaction>
</comment>
<sequence length="603" mass="63890">MCGLIGVTLMLVGTACSTGGTVSRPVSPAAASPADTDRMAPAGTVEGARGGVSPVPPGAAASGPTEPDRDREALPAGSRADPVPGAELRTRTARLRVARFEDLPGWSDDDPAAGWDAFQRSCKVLARRAHWAAPCAQALAQRERSSEALRAFFERSFTALQLLHPDASAEGAVTGYFEPLLAGALQPQGGFRVPVYGVPRDLLLLDRRELAPTQRSGVIDVRQEGRELRPLARAEPGSLRLDLDSVAGEPHDRRLRLRREGDRAVPYFSRAELTSRGEVDAPVIAWVDDPLALYAMQIQGSGRIRLTDGRVLRLFYGEQNGHPFRPLRVKPRDVAPALRTRGLGLAAGEPAGEEPQTFELEGDMPPEPAPPTRGLQRPAAKPEPRRGAAADGQEATRAVIEQLLPAQDGAAAPARARARPPARPAAARPAPSAPSVTSAAPAAPATAPTKAARPGVAEALARDPSYVFFRIAEDQAPDPGPVGALGVALTAGRSVAVDPRSAPLGYPLFLTAESDRAGGGGMRKLVFAQDTGGAIRGAVRIDHFWGFGREAGRQAARTNHRGRVWLLVPRAEAREWFTRARPAMRGSAALPVCLVADAEHCFE</sequence>
<evidence type="ECO:0000256" key="3">
    <source>
        <dbReference type="ARBA" id="ARBA00023239"/>
    </source>
</evidence>
<evidence type="ECO:0000256" key="1">
    <source>
        <dbReference type="ARBA" id="ARBA00001420"/>
    </source>
</evidence>
<dbReference type="EMBL" id="AP025730">
    <property type="protein sequence ID" value="BDI04871.1"/>
    <property type="molecule type" value="Genomic_DNA"/>
</dbReference>
<dbReference type="InterPro" id="IPR036908">
    <property type="entry name" value="RlpA-like_sf"/>
</dbReference>
<feature type="compositionally biased region" description="Low complexity" evidence="6">
    <location>
        <begin position="424"/>
        <end position="451"/>
    </location>
</feature>
<evidence type="ECO:0000256" key="2">
    <source>
        <dbReference type="ARBA" id="ARBA00012587"/>
    </source>
</evidence>
<feature type="compositionally biased region" description="Low complexity" evidence="6">
    <location>
        <begin position="21"/>
        <end position="34"/>
    </location>
</feature>
<keyword evidence="3" id="KW-0456">Lyase</keyword>
<organism evidence="8 9">
    <name type="scientific">Sphaerotilus microaerophilus</name>
    <dbReference type="NCBI Taxonomy" id="2914710"/>
    <lineage>
        <taxon>Bacteria</taxon>
        <taxon>Pseudomonadati</taxon>
        <taxon>Pseudomonadota</taxon>
        <taxon>Betaproteobacteria</taxon>
        <taxon>Burkholderiales</taxon>
        <taxon>Sphaerotilaceae</taxon>
        <taxon>Sphaerotilus</taxon>
    </lineage>
</organism>
<evidence type="ECO:0000313" key="9">
    <source>
        <dbReference type="Proteomes" id="UP001057498"/>
    </source>
</evidence>
<proteinExistence type="predicted"/>
<feature type="region of interest" description="Disordered" evidence="6">
    <location>
        <begin position="406"/>
        <end position="451"/>
    </location>
</feature>
<gene>
    <name evidence="8" type="ORF">CATMQ487_18410</name>
</gene>
<keyword evidence="4" id="KW-0961">Cell wall biogenesis/degradation</keyword>
<feature type="region of interest" description="Disordered" evidence="6">
    <location>
        <begin position="17"/>
        <end position="87"/>
    </location>
</feature>
<dbReference type="PANTHER" id="PTHR30124">
    <property type="entry name" value="MEMBRANE-BOUND LYTIC MUREIN TRANSGLYCOSYLASE A"/>
    <property type="match status" value="1"/>
</dbReference>
<dbReference type="SMART" id="SM00925">
    <property type="entry name" value="MltA"/>
    <property type="match status" value="1"/>
</dbReference>
<evidence type="ECO:0000256" key="6">
    <source>
        <dbReference type="SAM" id="MobiDB-lite"/>
    </source>
</evidence>
<dbReference type="Gene3D" id="2.40.240.50">
    <property type="entry name" value="Barwin-like endoglucanases"/>
    <property type="match status" value="1"/>
</dbReference>
<evidence type="ECO:0000256" key="4">
    <source>
        <dbReference type="ARBA" id="ARBA00023316"/>
    </source>
</evidence>
<dbReference type="InterPro" id="IPR026044">
    <property type="entry name" value="MltA"/>
</dbReference>
<evidence type="ECO:0000259" key="7">
    <source>
        <dbReference type="SMART" id="SM00925"/>
    </source>
</evidence>
<feature type="domain" description="Lytic transglycosylase MltA" evidence="7">
    <location>
        <begin position="180"/>
        <end position="470"/>
    </location>
</feature>
<accession>A0ABN6PNY8</accession>
<dbReference type="Pfam" id="PF03562">
    <property type="entry name" value="MltA"/>
    <property type="match status" value="2"/>
</dbReference>
<evidence type="ECO:0000256" key="5">
    <source>
        <dbReference type="ARBA" id="ARBA00030918"/>
    </source>
</evidence>
<dbReference type="Pfam" id="PF06725">
    <property type="entry name" value="3D"/>
    <property type="match status" value="1"/>
</dbReference>
<keyword evidence="9" id="KW-1185">Reference proteome</keyword>
<protein>
    <recommendedName>
        <fullName evidence="2">peptidoglycan lytic exotransglycosylase</fullName>
        <ecNumber evidence="2">4.2.2.n1</ecNumber>
    </recommendedName>
    <alternativeName>
        <fullName evidence="5">Murein hydrolase A</fullName>
    </alternativeName>
</protein>
<feature type="compositionally biased region" description="Low complexity" evidence="6">
    <location>
        <begin position="342"/>
        <end position="355"/>
    </location>
</feature>
<reference evidence="8" key="1">
    <citation type="submission" date="2022-04" db="EMBL/GenBank/DDBJ databases">
        <title>Whole genome sequence of Sphaerotilus sp. FB-5.</title>
        <authorList>
            <person name="Takeda M."/>
            <person name="Narihara S."/>
            <person name="Akimoto M."/>
            <person name="Akimoto R."/>
            <person name="Nishiyashiki S."/>
            <person name="Murakami T."/>
        </authorList>
    </citation>
    <scope>NUCLEOTIDE SEQUENCE</scope>
    <source>
        <strain evidence="8">FB-5</strain>
    </source>
</reference>
<dbReference type="InterPro" id="IPR010611">
    <property type="entry name" value="3D_dom"/>
</dbReference>
<dbReference type="InterPro" id="IPR005300">
    <property type="entry name" value="MltA_B"/>
</dbReference>
<dbReference type="CDD" id="cd14485">
    <property type="entry name" value="mltA_like_LT_A"/>
    <property type="match status" value="1"/>
</dbReference>
<dbReference type="SUPFAM" id="SSF50685">
    <property type="entry name" value="Barwin-like endoglucanases"/>
    <property type="match status" value="2"/>
</dbReference>
<name>A0ABN6PNY8_9BURK</name>